<accession>A0A8H5LW43</accession>
<evidence type="ECO:0000313" key="2">
    <source>
        <dbReference type="Proteomes" id="UP000559256"/>
    </source>
</evidence>
<gene>
    <name evidence="1" type="ORF">D9758_004974</name>
</gene>
<dbReference type="EMBL" id="JAACJM010000006">
    <property type="protein sequence ID" value="KAF5372185.1"/>
    <property type="molecule type" value="Genomic_DNA"/>
</dbReference>
<protein>
    <submittedName>
        <fullName evidence="1">Uncharacterized protein</fullName>
    </submittedName>
</protein>
<sequence>MFSLQTRPHVERTQKIAIRSISKTVSLRSVLTNTNNATAWFPFTTLRFDLNFAHFFVLVFPAKP</sequence>
<organism evidence="1 2">
    <name type="scientific">Tetrapyrgos nigripes</name>
    <dbReference type="NCBI Taxonomy" id="182062"/>
    <lineage>
        <taxon>Eukaryota</taxon>
        <taxon>Fungi</taxon>
        <taxon>Dikarya</taxon>
        <taxon>Basidiomycota</taxon>
        <taxon>Agaricomycotina</taxon>
        <taxon>Agaricomycetes</taxon>
        <taxon>Agaricomycetidae</taxon>
        <taxon>Agaricales</taxon>
        <taxon>Marasmiineae</taxon>
        <taxon>Marasmiaceae</taxon>
        <taxon>Tetrapyrgos</taxon>
    </lineage>
</organism>
<reference evidence="1 2" key="1">
    <citation type="journal article" date="2020" name="ISME J.">
        <title>Uncovering the hidden diversity of litter-decomposition mechanisms in mushroom-forming fungi.</title>
        <authorList>
            <person name="Floudas D."/>
            <person name="Bentzer J."/>
            <person name="Ahren D."/>
            <person name="Johansson T."/>
            <person name="Persson P."/>
            <person name="Tunlid A."/>
        </authorList>
    </citation>
    <scope>NUCLEOTIDE SEQUENCE [LARGE SCALE GENOMIC DNA]</scope>
    <source>
        <strain evidence="1 2">CBS 291.85</strain>
    </source>
</reference>
<proteinExistence type="predicted"/>
<dbReference type="Proteomes" id="UP000559256">
    <property type="component" value="Unassembled WGS sequence"/>
</dbReference>
<keyword evidence="2" id="KW-1185">Reference proteome</keyword>
<comment type="caution">
    <text evidence="1">The sequence shown here is derived from an EMBL/GenBank/DDBJ whole genome shotgun (WGS) entry which is preliminary data.</text>
</comment>
<name>A0A8H5LW43_9AGAR</name>
<evidence type="ECO:0000313" key="1">
    <source>
        <dbReference type="EMBL" id="KAF5372185.1"/>
    </source>
</evidence>
<dbReference type="AlphaFoldDB" id="A0A8H5LW43"/>